<feature type="region of interest" description="Disordered" evidence="1">
    <location>
        <begin position="1"/>
        <end position="49"/>
    </location>
</feature>
<protein>
    <submittedName>
        <fullName evidence="2">Uncharacterized protein</fullName>
    </submittedName>
</protein>
<reference evidence="2 3" key="1">
    <citation type="submission" date="2023-02" db="EMBL/GenBank/DDBJ databases">
        <title>LHISI_Scaffold_Assembly.</title>
        <authorList>
            <person name="Stuart O.P."/>
            <person name="Cleave R."/>
            <person name="Magrath M.J.L."/>
            <person name="Mikheyev A.S."/>
        </authorList>
    </citation>
    <scope>NUCLEOTIDE SEQUENCE [LARGE SCALE GENOMIC DNA]</scope>
    <source>
        <strain evidence="2">Daus_M_001</strain>
        <tissue evidence="2">Leg muscle</tissue>
    </source>
</reference>
<sequence length="380" mass="41329">MDVSIGQHRNERVGETGDPREKTPPTNGIVRHDPRMQKSGVTQPGIEPESPWLEASRLTAQSPCLLANQGHSVLGSPNSDWLSQVVGVQSAHKSFREKQVALGIGLQFIRHALDASEPIENTCKETSSEYHTARCKRTVSVSGGPKDDAKRIIGTNATDIAVVGNIGSSFQPCLWWRYMCAILKGLKAAISALAHRGTSAKAITYNIVVPSEDAQKAVEEASRACLMNCNPTAKVTSLYTCLTSILSRNEFARFSYPCLYICFKSPLTTVARAHGKRHSIPLRSRRERTRTTCSGDGYPTCAGGECPGLHGNAHDQYVPGGSPRRSGRGRRPLKTRVAVHRSPLSGRGVMEVGRAASQGRDTAKNEPAHIFFCFVIEGKR</sequence>
<dbReference type="Proteomes" id="UP001159363">
    <property type="component" value="Chromosome 8"/>
</dbReference>
<organism evidence="2 3">
    <name type="scientific">Dryococelus australis</name>
    <dbReference type="NCBI Taxonomy" id="614101"/>
    <lineage>
        <taxon>Eukaryota</taxon>
        <taxon>Metazoa</taxon>
        <taxon>Ecdysozoa</taxon>
        <taxon>Arthropoda</taxon>
        <taxon>Hexapoda</taxon>
        <taxon>Insecta</taxon>
        <taxon>Pterygota</taxon>
        <taxon>Neoptera</taxon>
        <taxon>Polyneoptera</taxon>
        <taxon>Phasmatodea</taxon>
        <taxon>Verophasmatodea</taxon>
        <taxon>Anareolatae</taxon>
        <taxon>Phasmatidae</taxon>
        <taxon>Eurycanthinae</taxon>
        <taxon>Dryococelus</taxon>
    </lineage>
</organism>
<evidence type="ECO:0000313" key="3">
    <source>
        <dbReference type="Proteomes" id="UP001159363"/>
    </source>
</evidence>
<keyword evidence="3" id="KW-1185">Reference proteome</keyword>
<accession>A0ABQ9GT60</accession>
<evidence type="ECO:0000313" key="2">
    <source>
        <dbReference type="EMBL" id="KAJ8875215.1"/>
    </source>
</evidence>
<evidence type="ECO:0000256" key="1">
    <source>
        <dbReference type="SAM" id="MobiDB-lite"/>
    </source>
</evidence>
<comment type="caution">
    <text evidence="2">The sequence shown here is derived from an EMBL/GenBank/DDBJ whole genome shotgun (WGS) entry which is preliminary data.</text>
</comment>
<dbReference type="EMBL" id="JARBHB010000009">
    <property type="protein sequence ID" value="KAJ8875215.1"/>
    <property type="molecule type" value="Genomic_DNA"/>
</dbReference>
<gene>
    <name evidence="2" type="ORF">PR048_023110</name>
</gene>
<feature type="compositionally biased region" description="Basic and acidic residues" evidence="1">
    <location>
        <begin position="8"/>
        <end position="23"/>
    </location>
</feature>
<feature type="compositionally biased region" description="Basic residues" evidence="1">
    <location>
        <begin position="325"/>
        <end position="334"/>
    </location>
</feature>
<proteinExistence type="predicted"/>
<name>A0ABQ9GT60_9NEOP</name>
<feature type="region of interest" description="Disordered" evidence="1">
    <location>
        <begin position="313"/>
        <end position="334"/>
    </location>
</feature>